<dbReference type="Pfam" id="PF13282">
    <property type="entry name" value="DUF4070"/>
    <property type="match status" value="1"/>
</dbReference>
<dbReference type="STRING" id="476652.DEAC_c00930"/>
<dbReference type="SFLD" id="SFLDS00029">
    <property type="entry name" value="Radical_SAM"/>
    <property type="match status" value="1"/>
</dbReference>
<keyword evidence="7" id="KW-0687">Ribonucleoprotein</keyword>
<gene>
    <name evidence="7" type="primary">rimO_1</name>
    <name evidence="7" type="ORF">DEAC_c00930</name>
</gene>
<keyword evidence="4" id="KW-0408">Iron</keyword>
<organism evidence="7 8">
    <name type="scientific">Desulfosporosinus acididurans</name>
    <dbReference type="NCBI Taxonomy" id="476652"/>
    <lineage>
        <taxon>Bacteria</taxon>
        <taxon>Bacillati</taxon>
        <taxon>Bacillota</taxon>
        <taxon>Clostridia</taxon>
        <taxon>Eubacteriales</taxon>
        <taxon>Desulfitobacteriaceae</taxon>
        <taxon>Desulfosporosinus</taxon>
    </lineage>
</organism>
<evidence type="ECO:0000259" key="6">
    <source>
        <dbReference type="PROSITE" id="PS51918"/>
    </source>
</evidence>
<protein>
    <submittedName>
        <fullName evidence="7">Ribosomal protein S12 methylthiotransferase RimO</fullName>
    </submittedName>
</protein>
<dbReference type="SFLD" id="SFLDG01082">
    <property type="entry name" value="B12-binding_domain_containing"/>
    <property type="match status" value="1"/>
</dbReference>
<dbReference type="InterPro" id="IPR025274">
    <property type="entry name" value="DUF4070"/>
</dbReference>
<comment type="caution">
    <text evidence="7">The sequence shown here is derived from an EMBL/GenBank/DDBJ whole genome shotgun (WGS) entry which is preliminary data.</text>
</comment>
<dbReference type="GO" id="GO:0005840">
    <property type="term" value="C:ribosome"/>
    <property type="evidence" value="ECO:0007669"/>
    <property type="project" value="UniProtKB-KW"/>
</dbReference>
<dbReference type="SFLD" id="SFLDF00303">
    <property type="entry name" value="hopanoid_C2-methyltransferase"/>
    <property type="match status" value="1"/>
</dbReference>
<dbReference type="AlphaFoldDB" id="A0A0J1FW96"/>
<dbReference type="InterPro" id="IPR034530">
    <property type="entry name" value="HpnP-like"/>
</dbReference>
<dbReference type="InterPro" id="IPR006638">
    <property type="entry name" value="Elp3/MiaA/NifB-like_rSAM"/>
</dbReference>
<dbReference type="InterPro" id="IPR058240">
    <property type="entry name" value="rSAM_sf"/>
</dbReference>
<dbReference type="PANTHER" id="PTHR43409:SF3">
    <property type="entry name" value="HYPOTHETICAL METHYLTRANSFERASE"/>
    <property type="match status" value="1"/>
</dbReference>
<dbReference type="Gene3D" id="3.80.30.20">
    <property type="entry name" value="tm_1862 like domain"/>
    <property type="match status" value="1"/>
</dbReference>
<keyword evidence="7" id="KW-0808">Transferase</keyword>
<evidence type="ECO:0000256" key="4">
    <source>
        <dbReference type="ARBA" id="ARBA00023004"/>
    </source>
</evidence>
<dbReference type="InterPro" id="IPR051198">
    <property type="entry name" value="BchE-like"/>
</dbReference>
<dbReference type="SFLD" id="SFLDG01123">
    <property type="entry name" value="methyltransferase_(Class_B)"/>
    <property type="match status" value="1"/>
</dbReference>
<dbReference type="RefSeq" id="WP_047808072.1">
    <property type="nucleotide sequence ID" value="NZ_LDZY01000001.1"/>
</dbReference>
<keyword evidence="8" id="KW-1185">Reference proteome</keyword>
<sequence>MRILFVYPQYPVTYWGFQYALKFVSKKASFPPLGLATVAAMFPDDDEKRLIDMNVTTLKDKDLLWADYVMLSAMAVQRESTREVIDRCKALGIKTVAGGPLFTAEPEIYDDVDHLLLNEGELTIPKFIHDLNENKAQHIYTSDQWADLRDTPVPIWKLIDQKRYSTMNIQYSRGCPFNCDFCNVTSLFGHIPRTKDAPQLIRELNALYESGWRGGVFFVDDNFIGNKRKLMKDILPALINWMREKNYPFAFLTETSINLADDDTLMEMMVKAGFNTVFIGIESPNESSLAECNKVQNKNRDLISSVKKIQHSGLQVHGGFIVGFDNDNSSIFDSLIDFIQQSGIAAAMVGLLNAPNGTKLYQRLAGEGRLLKGFTGDNTDFSMNFIPKMDRETLVKGYQRIVNTIYSPSRYYERILVFLKEYKPIASTTGPLSFNHILAFLKSIIRLGIIEKERRYYWRLIFWSLMKRPKVFPLAITLSIYGYHFRKVFENTALES</sequence>
<proteinExistence type="predicted"/>
<dbReference type="EMBL" id="LDZY01000001">
    <property type="protein sequence ID" value="KLU67689.1"/>
    <property type="molecule type" value="Genomic_DNA"/>
</dbReference>
<dbReference type="CDD" id="cd01335">
    <property type="entry name" value="Radical_SAM"/>
    <property type="match status" value="1"/>
</dbReference>
<dbReference type="InterPro" id="IPR034466">
    <property type="entry name" value="Methyltransferase_Class_B"/>
</dbReference>
<evidence type="ECO:0000256" key="2">
    <source>
        <dbReference type="ARBA" id="ARBA00022691"/>
    </source>
</evidence>
<dbReference type="InterPro" id="IPR006158">
    <property type="entry name" value="Cobalamin-bd"/>
</dbReference>
<accession>A0A0J1FW96</accession>
<dbReference type="Pfam" id="PF04055">
    <property type="entry name" value="Radical_SAM"/>
    <property type="match status" value="1"/>
</dbReference>
<dbReference type="PROSITE" id="PS51918">
    <property type="entry name" value="RADICAL_SAM"/>
    <property type="match status" value="1"/>
</dbReference>
<dbReference type="PANTHER" id="PTHR43409">
    <property type="entry name" value="ANAEROBIC MAGNESIUM-PROTOPORPHYRIN IX MONOMETHYL ESTER CYCLASE-RELATED"/>
    <property type="match status" value="1"/>
</dbReference>
<keyword evidence="5" id="KW-0411">Iron-sulfur</keyword>
<dbReference type="GO" id="GO:0046872">
    <property type="term" value="F:metal ion binding"/>
    <property type="evidence" value="ECO:0007669"/>
    <property type="project" value="UniProtKB-KW"/>
</dbReference>
<dbReference type="Proteomes" id="UP000036356">
    <property type="component" value="Unassembled WGS sequence"/>
</dbReference>
<dbReference type="GO" id="GO:0031419">
    <property type="term" value="F:cobalamin binding"/>
    <property type="evidence" value="ECO:0007669"/>
    <property type="project" value="InterPro"/>
</dbReference>
<evidence type="ECO:0000256" key="1">
    <source>
        <dbReference type="ARBA" id="ARBA00001966"/>
    </source>
</evidence>
<evidence type="ECO:0000313" key="8">
    <source>
        <dbReference type="Proteomes" id="UP000036356"/>
    </source>
</evidence>
<keyword evidence="3" id="KW-0479">Metal-binding</keyword>
<evidence type="ECO:0000256" key="3">
    <source>
        <dbReference type="ARBA" id="ARBA00022723"/>
    </source>
</evidence>
<evidence type="ECO:0000256" key="5">
    <source>
        <dbReference type="ARBA" id="ARBA00023014"/>
    </source>
</evidence>
<dbReference type="PATRIC" id="fig|476652.3.peg.87"/>
<dbReference type="GO" id="GO:0016740">
    <property type="term" value="F:transferase activity"/>
    <property type="evidence" value="ECO:0007669"/>
    <property type="project" value="UniProtKB-KW"/>
</dbReference>
<dbReference type="GO" id="GO:0051539">
    <property type="term" value="F:4 iron, 4 sulfur cluster binding"/>
    <property type="evidence" value="ECO:0007669"/>
    <property type="project" value="UniProtKB-KW"/>
</dbReference>
<keyword evidence="7" id="KW-0689">Ribosomal protein</keyword>
<dbReference type="InterPro" id="IPR007197">
    <property type="entry name" value="rSAM"/>
</dbReference>
<evidence type="ECO:0000313" key="7">
    <source>
        <dbReference type="EMBL" id="KLU67689.1"/>
    </source>
</evidence>
<keyword evidence="2" id="KW-0949">S-adenosyl-L-methionine</keyword>
<reference evidence="7 8" key="1">
    <citation type="submission" date="2015-06" db="EMBL/GenBank/DDBJ databases">
        <title>Draft genome of the moderately acidophilic sulfate reducer Candidatus Desulfosporosinus acididurans strain M1.</title>
        <authorList>
            <person name="Poehlein A."/>
            <person name="Petzsch P."/>
            <person name="Johnson B.D."/>
            <person name="Schloemann M."/>
            <person name="Daniel R."/>
            <person name="Muehling M."/>
        </authorList>
    </citation>
    <scope>NUCLEOTIDE SEQUENCE [LARGE SCALE GENOMIC DNA]</scope>
    <source>
        <strain evidence="7 8">M1</strain>
    </source>
</reference>
<dbReference type="SUPFAM" id="SSF102114">
    <property type="entry name" value="Radical SAM enzymes"/>
    <property type="match status" value="1"/>
</dbReference>
<feature type="domain" description="Radical SAM core" evidence="6">
    <location>
        <begin position="159"/>
        <end position="392"/>
    </location>
</feature>
<dbReference type="InterPro" id="IPR023404">
    <property type="entry name" value="rSAM_horseshoe"/>
</dbReference>
<dbReference type="SMART" id="SM00729">
    <property type="entry name" value="Elp3"/>
    <property type="match status" value="1"/>
</dbReference>
<comment type="cofactor">
    <cofactor evidence="1">
        <name>[4Fe-4S] cluster</name>
        <dbReference type="ChEBI" id="CHEBI:49883"/>
    </cofactor>
</comment>
<dbReference type="Pfam" id="PF02310">
    <property type="entry name" value="B12-binding"/>
    <property type="match status" value="1"/>
</dbReference>
<name>A0A0J1FW96_9FIRM</name>
<dbReference type="Gene3D" id="3.40.50.280">
    <property type="entry name" value="Cobalamin-binding domain"/>
    <property type="match status" value="1"/>
</dbReference>
<dbReference type="GO" id="GO:0005829">
    <property type="term" value="C:cytosol"/>
    <property type="evidence" value="ECO:0007669"/>
    <property type="project" value="TreeGrafter"/>
</dbReference>